<reference evidence="2 3" key="1">
    <citation type="journal article" date="2020" name="Cell">
        <title>Large-Scale Comparative Analyses of Tick Genomes Elucidate Their Genetic Diversity and Vector Capacities.</title>
        <authorList>
            <consortium name="Tick Genome and Microbiome Consortium (TIGMIC)"/>
            <person name="Jia N."/>
            <person name="Wang J."/>
            <person name="Shi W."/>
            <person name="Du L."/>
            <person name="Sun Y."/>
            <person name="Zhan W."/>
            <person name="Jiang J.F."/>
            <person name="Wang Q."/>
            <person name="Zhang B."/>
            <person name="Ji P."/>
            <person name="Bell-Sakyi L."/>
            <person name="Cui X.M."/>
            <person name="Yuan T.T."/>
            <person name="Jiang B.G."/>
            <person name="Yang W.F."/>
            <person name="Lam T.T."/>
            <person name="Chang Q.C."/>
            <person name="Ding S.J."/>
            <person name="Wang X.J."/>
            <person name="Zhu J.G."/>
            <person name="Ruan X.D."/>
            <person name="Zhao L."/>
            <person name="Wei J.T."/>
            <person name="Ye R.Z."/>
            <person name="Que T.C."/>
            <person name="Du C.H."/>
            <person name="Zhou Y.H."/>
            <person name="Cheng J.X."/>
            <person name="Dai P.F."/>
            <person name="Guo W.B."/>
            <person name="Han X.H."/>
            <person name="Huang E.J."/>
            <person name="Li L.F."/>
            <person name="Wei W."/>
            <person name="Gao Y.C."/>
            <person name="Liu J.Z."/>
            <person name="Shao H.Z."/>
            <person name="Wang X."/>
            <person name="Wang C.C."/>
            <person name="Yang T.C."/>
            <person name="Huo Q.B."/>
            <person name="Li W."/>
            <person name="Chen H.Y."/>
            <person name="Chen S.E."/>
            <person name="Zhou L.G."/>
            <person name="Ni X.B."/>
            <person name="Tian J.H."/>
            <person name="Sheng Y."/>
            <person name="Liu T."/>
            <person name="Pan Y.S."/>
            <person name="Xia L.Y."/>
            <person name="Li J."/>
            <person name="Zhao F."/>
            <person name="Cao W.C."/>
        </authorList>
    </citation>
    <scope>NUCLEOTIDE SEQUENCE [LARGE SCALE GENOMIC DNA]</scope>
    <source>
        <strain evidence="2">HaeL-2018</strain>
    </source>
</reference>
<evidence type="ECO:0000313" key="3">
    <source>
        <dbReference type="Proteomes" id="UP000821853"/>
    </source>
</evidence>
<gene>
    <name evidence="2" type="ORF">HPB48_013108</name>
</gene>
<dbReference type="VEuPathDB" id="VectorBase:HLOH_042711"/>
<comment type="caution">
    <text evidence="2">The sequence shown here is derived from an EMBL/GenBank/DDBJ whole genome shotgun (WGS) entry which is preliminary data.</text>
</comment>
<name>A0A9J6GX36_HAELO</name>
<dbReference type="Proteomes" id="UP000821853">
    <property type="component" value="Chromosome 8"/>
</dbReference>
<keyword evidence="3" id="KW-1185">Reference proteome</keyword>
<sequence>MRLAIAPPATSSTAPEREDNTSLCDPPALRSLPQTYMDSLSNWRAEPLTFLPPRASLSAADARIWRRLQTITSNFIERHPLATPMIALTAPIPRTQRTISH</sequence>
<accession>A0A9J6GX36</accession>
<protein>
    <submittedName>
        <fullName evidence="2">Uncharacterized protein</fullName>
    </submittedName>
</protein>
<feature type="region of interest" description="Disordered" evidence="1">
    <location>
        <begin position="1"/>
        <end position="30"/>
    </location>
</feature>
<evidence type="ECO:0000313" key="2">
    <source>
        <dbReference type="EMBL" id="KAH9379755.1"/>
    </source>
</evidence>
<evidence type="ECO:0000256" key="1">
    <source>
        <dbReference type="SAM" id="MobiDB-lite"/>
    </source>
</evidence>
<dbReference type="EMBL" id="JABSTR010000010">
    <property type="protein sequence ID" value="KAH9379755.1"/>
    <property type="molecule type" value="Genomic_DNA"/>
</dbReference>
<organism evidence="2 3">
    <name type="scientific">Haemaphysalis longicornis</name>
    <name type="common">Bush tick</name>
    <dbReference type="NCBI Taxonomy" id="44386"/>
    <lineage>
        <taxon>Eukaryota</taxon>
        <taxon>Metazoa</taxon>
        <taxon>Ecdysozoa</taxon>
        <taxon>Arthropoda</taxon>
        <taxon>Chelicerata</taxon>
        <taxon>Arachnida</taxon>
        <taxon>Acari</taxon>
        <taxon>Parasitiformes</taxon>
        <taxon>Ixodida</taxon>
        <taxon>Ixodoidea</taxon>
        <taxon>Ixodidae</taxon>
        <taxon>Haemaphysalinae</taxon>
        <taxon>Haemaphysalis</taxon>
    </lineage>
</organism>
<dbReference type="AlphaFoldDB" id="A0A9J6GX36"/>
<proteinExistence type="predicted"/>
<feature type="compositionally biased region" description="Low complexity" evidence="1">
    <location>
        <begin position="1"/>
        <end position="14"/>
    </location>
</feature>